<dbReference type="AlphaFoldDB" id="A0A0G4P726"/>
<reference evidence="1 2" key="1">
    <citation type="journal article" date="2014" name="Nat. Commun.">
        <title>Multiple recent horizontal transfers of a large genomic region in cheese making fungi.</title>
        <authorList>
            <person name="Cheeseman K."/>
            <person name="Ropars J."/>
            <person name="Renault P."/>
            <person name="Dupont J."/>
            <person name="Gouzy J."/>
            <person name="Branca A."/>
            <person name="Abraham A.L."/>
            <person name="Ceppi M."/>
            <person name="Conseiller E."/>
            <person name="Debuchy R."/>
            <person name="Malagnac F."/>
            <person name="Goarin A."/>
            <person name="Silar P."/>
            <person name="Lacoste S."/>
            <person name="Sallet E."/>
            <person name="Bensimon A."/>
            <person name="Giraud T."/>
            <person name="Brygoo Y."/>
        </authorList>
    </citation>
    <scope>NUCLEOTIDE SEQUENCE [LARGE SCALE GENOMIC DNA]</scope>
    <source>
        <strain evidence="2">FM 013</strain>
    </source>
</reference>
<gene>
    <name evidence="1" type="ORF">PCAMFM013_S007g000083</name>
</gene>
<dbReference type="Proteomes" id="UP000053732">
    <property type="component" value="Unassembled WGS sequence"/>
</dbReference>
<accession>A0A0G4P726</accession>
<evidence type="ECO:0000313" key="1">
    <source>
        <dbReference type="EMBL" id="CRL22102.1"/>
    </source>
</evidence>
<dbReference type="EMBL" id="HG793140">
    <property type="protein sequence ID" value="CRL22102.1"/>
    <property type="molecule type" value="Genomic_DNA"/>
</dbReference>
<proteinExistence type="predicted"/>
<protein>
    <submittedName>
        <fullName evidence="1">Str. FM013</fullName>
    </submittedName>
</protein>
<keyword evidence="2" id="KW-1185">Reference proteome</keyword>
<name>A0A0G4P726_PENC3</name>
<evidence type="ECO:0000313" key="2">
    <source>
        <dbReference type="Proteomes" id="UP000053732"/>
    </source>
</evidence>
<sequence length="70" mass="8124">MPMATELISHISHAFTPFLPPLENWSNFPIHRGFEMAGFSFAQADPPRWSDVWILRQKRFIFDSFSANAI</sequence>
<organism evidence="1 2">
    <name type="scientific">Penicillium camemberti (strain FM 013)</name>
    <dbReference type="NCBI Taxonomy" id="1429867"/>
    <lineage>
        <taxon>Eukaryota</taxon>
        <taxon>Fungi</taxon>
        <taxon>Dikarya</taxon>
        <taxon>Ascomycota</taxon>
        <taxon>Pezizomycotina</taxon>
        <taxon>Eurotiomycetes</taxon>
        <taxon>Eurotiomycetidae</taxon>
        <taxon>Eurotiales</taxon>
        <taxon>Aspergillaceae</taxon>
        <taxon>Penicillium</taxon>
    </lineage>
</organism>